<dbReference type="EMBL" id="KN817518">
    <property type="protein sequence ID" value="KJA30027.1"/>
    <property type="molecule type" value="Genomic_DNA"/>
</dbReference>
<dbReference type="InterPro" id="IPR029058">
    <property type="entry name" value="AB_hydrolase_fold"/>
</dbReference>
<dbReference type="OrthoDB" id="43744at2759"/>
<dbReference type="PANTHER" id="PTHR43056:SF5">
    <property type="entry name" value="PEPTIDASE S9 PROLYL OLIGOPEPTIDASE CATALYTIC DOMAIN-CONTAINING PROTEIN"/>
    <property type="match status" value="1"/>
</dbReference>
<dbReference type="GO" id="GO:0008236">
    <property type="term" value="F:serine-type peptidase activity"/>
    <property type="evidence" value="ECO:0007669"/>
    <property type="project" value="InterPro"/>
</dbReference>
<evidence type="ECO:0000259" key="1">
    <source>
        <dbReference type="Pfam" id="PF00326"/>
    </source>
</evidence>
<gene>
    <name evidence="2" type="ORF">HYPSUDRAFT_60861</name>
</gene>
<sequence length="655" mass="73939">MAFSSPRKRACGTWPSPITAQHITELVTVIEDVIVDSGTSAFYHIENRPSEGGRSVFVDSLSLRDIVEERFDVKTLVNSYGRAAATIRDGLLYFNNVADHRVYRQSLPGINAIPITPANEPFRFAFFVRHPMHTNIIFTVKEDHSIPTPSGIVTTLAYIDSRSATVHTLESGSDFYVNPTVNAAGTKLAWMEWDHPHMQWKGAQLFVADICFHSNNSVYLANRQLIAGEPGRNAVFQFAWCPPHYNSDIVLTWDKTPFCEPWIYTSEGSGTQRLKAVFGQPNSLQSDFSDPTWWLDDSSFVFLDDTGFMLWVTTKEGRSHLNFLDIKSGELQPIPNPYLEITRVRRIDDCTVVFIGTTATRSASLIKMTIDRQWASPAPTFDVLFTPPEIAIDASMIPIPKSFKIPKRNGEFTYAHFFPPANPTYAPLDNEKPPCLLSLHSGPTIRTQIGFQLLRLYYTSRGFAWLDVDYCGSTGYGKEYRNRLEGQYGVMDVEDILAATEYLSLLNIFDGRRVCLRTTAGGSFPALQVFTTHPDYYIGAAAHFMVADLAAAARDITDKPTRFYLTSLMGGTPEEIPEVYRARNPILHADRITRPLLVTHYRTGATFNQAERIVTTVLRNGGRAEYLFFDPTLPRTAMLRQMFERELEFFEDVLT</sequence>
<dbReference type="OMA" id="HIVLTYR"/>
<evidence type="ECO:0000313" key="2">
    <source>
        <dbReference type="EMBL" id="KJA30027.1"/>
    </source>
</evidence>
<dbReference type="PANTHER" id="PTHR43056">
    <property type="entry name" value="PEPTIDASE S9 PROLYL OLIGOPEPTIDASE"/>
    <property type="match status" value="1"/>
</dbReference>
<evidence type="ECO:0000313" key="3">
    <source>
        <dbReference type="Proteomes" id="UP000054270"/>
    </source>
</evidence>
<dbReference type="InterPro" id="IPR050585">
    <property type="entry name" value="Xaa-Pro_dipeptidyl-ppase/CocE"/>
</dbReference>
<dbReference type="SUPFAM" id="SSF82171">
    <property type="entry name" value="DPP6 N-terminal domain-like"/>
    <property type="match status" value="1"/>
</dbReference>
<dbReference type="Gene3D" id="3.40.50.1820">
    <property type="entry name" value="alpha/beta hydrolase"/>
    <property type="match status" value="1"/>
</dbReference>
<keyword evidence="3" id="KW-1185">Reference proteome</keyword>
<accession>A0A0D2LPG2</accession>
<feature type="domain" description="Peptidase S9 prolyl oligopeptidase catalytic" evidence="1">
    <location>
        <begin position="456"/>
        <end position="600"/>
    </location>
</feature>
<proteinExistence type="predicted"/>
<dbReference type="GO" id="GO:0006508">
    <property type="term" value="P:proteolysis"/>
    <property type="evidence" value="ECO:0007669"/>
    <property type="project" value="InterPro"/>
</dbReference>
<dbReference type="Proteomes" id="UP000054270">
    <property type="component" value="Unassembled WGS sequence"/>
</dbReference>
<protein>
    <recommendedName>
        <fullName evidence="1">Peptidase S9 prolyl oligopeptidase catalytic domain-containing protein</fullName>
    </recommendedName>
</protein>
<name>A0A0D2LPG2_HYPSF</name>
<dbReference type="STRING" id="945553.A0A0D2LPG2"/>
<reference evidence="3" key="1">
    <citation type="submission" date="2014-04" db="EMBL/GenBank/DDBJ databases">
        <title>Evolutionary Origins and Diversification of the Mycorrhizal Mutualists.</title>
        <authorList>
            <consortium name="DOE Joint Genome Institute"/>
            <consortium name="Mycorrhizal Genomics Consortium"/>
            <person name="Kohler A."/>
            <person name="Kuo A."/>
            <person name="Nagy L.G."/>
            <person name="Floudas D."/>
            <person name="Copeland A."/>
            <person name="Barry K.W."/>
            <person name="Cichocki N."/>
            <person name="Veneault-Fourrey C."/>
            <person name="LaButti K."/>
            <person name="Lindquist E.A."/>
            <person name="Lipzen A."/>
            <person name="Lundell T."/>
            <person name="Morin E."/>
            <person name="Murat C."/>
            <person name="Riley R."/>
            <person name="Ohm R."/>
            <person name="Sun H."/>
            <person name="Tunlid A."/>
            <person name="Henrissat B."/>
            <person name="Grigoriev I.V."/>
            <person name="Hibbett D.S."/>
            <person name="Martin F."/>
        </authorList>
    </citation>
    <scope>NUCLEOTIDE SEQUENCE [LARGE SCALE GENOMIC DNA]</scope>
    <source>
        <strain evidence="3">FD-334 SS-4</strain>
    </source>
</reference>
<organism evidence="2 3">
    <name type="scientific">Hypholoma sublateritium (strain FD-334 SS-4)</name>
    <dbReference type="NCBI Taxonomy" id="945553"/>
    <lineage>
        <taxon>Eukaryota</taxon>
        <taxon>Fungi</taxon>
        <taxon>Dikarya</taxon>
        <taxon>Basidiomycota</taxon>
        <taxon>Agaricomycotina</taxon>
        <taxon>Agaricomycetes</taxon>
        <taxon>Agaricomycetidae</taxon>
        <taxon>Agaricales</taxon>
        <taxon>Agaricineae</taxon>
        <taxon>Strophariaceae</taxon>
        <taxon>Hypholoma</taxon>
    </lineage>
</organism>
<dbReference type="AlphaFoldDB" id="A0A0D2LPG2"/>
<dbReference type="InterPro" id="IPR001375">
    <property type="entry name" value="Peptidase_S9_cat"/>
</dbReference>
<dbReference type="Pfam" id="PF00326">
    <property type="entry name" value="Peptidase_S9"/>
    <property type="match status" value="1"/>
</dbReference>
<dbReference type="SUPFAM" id="SSF53474">
    <property type="entry name" value="alpha/beta-Hydrolases"/>
    <property type="match status" value="1"/>
</dbReference>